<sequence length="399" mass="42495">MMRPGETTVQSAPETTPAPGPAIPPREPGPEARVQLVALIRERITNLQALLGRDTTALDLEHDADDHGLLGQVAERLLAQLQHPEERSRRLIGERIVAGLAPNVRDPRFFRTELGVLLAQAGAGIDQAGVVSLRDAAASLGVDTRTVAGMIADGRLHTLGDGVAAASVHALAARTAHSGAQPGHRSEIEPYHPAGRPGTESITDGEPHPVFGEYGRLADTGELVQCHACGGWFSTLPSHLRVHRLSSAAYRERYGLSPDTPLAARTVRERLSAKGRRAPAHELVSPVFRARVEECAAFCDSHQGRLPGRGTLAEPAERALGEWLRSVTLLIQRRPAEKAYLDEGRIALLDERLPGWRSLTTALAVTTAHPQWAGELRAGAGNPPADAQNAASGMGAPIA</sequence>
<gene>
    <name evidence="3" type="ORF">B4915_05600</name>
</gene>
<dbReference type="Pfam" id="PF05443">
    <property type="entry name" value="ROS_MUCR"/>
    <property type="match status" value="1"/>
</dbReference>
<feature type="region of interest" description="Disordered" evidence="2">
    <location>
        <begin position="176"/>
        <end position="210"/>
    </location>
</feature>
<dbReference type="GO" id="GO:0003677">
    <property type="term" value="F:DNA binding"/>
    <property type="evidence" value="ECO:0007669"/>
    <property type="project" value="InterPro"/>
</dbReference>
<dbReference type="GO" id="GO:0006355">
    <property type="term" value="P:regulation of DNA-templated transcription"/>
    <property type="evidence" value="ECO:0007669"/>
    <property type="project" value="InterPro"/>
</dbReference>
<dbReference type="InterPro" id="IPR008807">
    <property type="entry name" value="ROS_MUCR"/>
</dbReference>
<dbReference type="InterPro" id="IPR041920">
    <property type="entry name" value="ROS/MUCR_sf"/>
</dbReference>
<dbReference type="AlphaFoldDB" id="A0A2S9QPR8"/>
<dbReference type="OrthoDB" id="4954837at2"/>
<dbReference type="EMBL" id="MWZD01000015">
    <property type="protein sequence ID" value="PRI11591.1"/>
    <property type="molecule type" value="Genomic_DNA"/>
</dbReference>
<evidence type="ECO:0000256" key="2">
    <source>
        <dbReference type="SAM" id="MobiDB-lite"/>
    </source>
</evidence>
<feature type="region of interest" description="Disordered" evidence="2">
    <location>
        <begin position="1"/>
        <end position="29"/>
    </location>
</feature>
<evidence type="ECO:0000313" key="3">
    <source>
        <dbReference type="EMBL" id="PRI11591.1"/>
    </source>
</evidence>
<reference evidence="3 4" key="1">
    <citation type="journal article" date="2017" name="New Microbes New Infect">
        <title>Genome sequence of 'Leucobacter massiliensis' sp. nov. isolated from human pharynx after travel to the 2014 Hajj.</title>
        <authorList>
            <person name="Leangapichart T."/>
            <person name="Gautret P."/>
            <person name="Nguyen T.T."/>
            <person name="Armstrong N."/>
            <person name="Rolain J.M."/>
        </authorList>
    </citation>
    <scope>NUCLEOTIDE SEQUENCE [LARGE SCALE GENOMIC DNA]</scope>
    <source>
        <strain evidence="3 4">122RC15</strain>
    </source>
</reference>
<evidence type="ECO:0000313" key="4">
    <source>
        <dbReference type="Proteomes" id="UP000238650"/>
    </source>
</evidence>
<dbReference type="Proteomes" id="UP000238650">
    <property type="component" value="Unassembled WGS sequence"/>
</dbReference>
<proteinExistence type="inferred from homology"/>
<accession>A0A2S9QPR8</accession>
<keyword evidence="4" id="KW-1185">Reference proteome</keyword>
<feature type="compositionally biased region" description="Pro residues" evidence="2">
    <location>
        <begin position="16"/>
        <end position="27"/>
    </location>
</feature>
<protein>
    <submittedName>
        <fullName evidence="3">Uncharacterized protein</fullName>
    </submittedName>
</protein>
<evidence type="ECO:0000256" key="1">
    <source>
        <dbReference type="ARBA" id="ARBA00007031"/>
    </source>
</evidence>
<comment type="similarity">
    <text evidence="1">Belongs to the ros/MucR family.</text>
</comment>
<dbReference type="RefSeq" id="WP_105804863.1">
    <property type="nucleotide sequence ID" value="NZ_MWZD01000015.1"/>
</dbReference>
<feature type="region of interest" description="Disordered" evidence="2">
    <location>
        <begin position="378"/>
        <end position="399"/>
    </location>
</feature>
<organism evidence="3 4">
    <name type="scientific">Leucobacter massiliensis</name>
    <dbReference type="NCBI Taxonomy" id="1686285"/>
    <lineage>
        <taxon>Bacteria</taxon>
        <taxon>Bacillati</taxon>
        <taxon>Actinomycetota</taxon>
        <taxon>Actinomycetes</taxon>
        <taxon>Micrococcales</taxon>
        <taxon>Microbacteriaceae</taxon>
        <taxon>Leucobacter</taxon>
    </lineage>
</organism>
<dbReference type="Gene3D" id="1.10.10.1550">
    <property type="entry name" value="ROS/MUCR transcriptional regulator protein"/>
    <property type="match status" value="1"/>
</dbReference>
<dbReference type="GO" id="GO:0008270">
    <property type="term" value="F:zinc ion binding"/>
    <property type="evidence" value="ECO:0007669"/>
    <property type="project" value="InterPro"/>
</dbReference>
<comment type="caution">
    <text evidence="3">The sequence shown here is derived from an EMBL/GenBank/DDBJ whole genome shotgun (WGS) entry which is preliminary data.</text>
</comment>
<name>A0A2S9QPR8_9MICO</name>